<sequence>MSPNPEGSTSGDEHDAPDPTPVTAIPIAHDFVDTIMERIVVSHEVLGDIWVHLWLKRGDKNDLETNSPRVTSQSDPAWSLLKTPNIKRFARQDVAQKAATKQIAAFAALLAPLAGAPDAPTTTIRRQLFNTDITADPANQGAPSSTLNPDAAPFTPANLDLQMIRELAALKQSLQDIHCITTSAPQIEQVLANTLRTPFSHIVTNVRLRPIEKLRLPTYEGLTDPMAHITSLNIAVRRANFSDEERDGGYCQLFVESLKGPVLTRFTGLTENSIKDFHDLSSAFFKNYIMFTQEDAMVSDLWNLSQGKDQSFEVSWRNSKPSSRNQNCNSHKTGAKNVDTRQEPRQHSSDDKATQKKNFLYVVDDETPPSSTTVVREKGWNVYNRETDGKPSESSAPASSRPPGAEKWCDYHNAKSHDTKECKTLFEQILFSVASGKLEIEPPKPRARSPASWSKNKDMKTQRSQGKAPKNERRATPEEVTPASPEKGNSSIYE</sequence>
<feature type="domain" description="Retrotransposon gag" evidence="2">
    <location>
        <begin position="252"/>
        <end position="313"/>
    </location>
</feature>
<dbReference type="Proteomes" id="UP000504610">
    <property type="component" value="Chromosome 6"/>
</dbReference>
<dbReference type="GeneID" id="108808214"/>
<dbReference type="OrthoDB" id="1426925at2759"/>
<dbReference type="PANTHER" id="PTHR33223:SF11">
    <property type="entry name" value="ELEMENT PROTEIN, PUTATIVE-RELATED"/>
    <property type="match status" value="1"/>
</dbReference>
<feature type="compositionally biased region" description="Basic and acidic residues" evidence="1">
    <location>
        <begin position="338"/>
        <end position="354"/>
    </location>
</feature>
<dbReference type="AlphaFoldDB" id="A0A9W3BV38"/>
<feature type="compositionally biased region" description="Polar residues" evidence="1">
    <location>
        <begin position="1"/>
        <end position="10"/>
    </location>
</feature>
<evidence type="ECO:0000313" key="4">
    <source>
        <dbReference type="RefSeq" id="XP_056843109.1"/>
    </source>
</evidence>
<feature type="region of interest" description="Disordered" evidence="1">
    <location>
        <begin position="437"/>
        <end position="494"/>
    </location>
</feature>
<reference evidence="4" key="2">
    <citation type="submission" date="2025-08" db="UniProtKB">
        <authorList>
            <consortium name="RefSeq"/>
        </authorList>
    </citation>
    <scope>IDENTIFICATION</scope>
    <source>
        <tissue evidence="4">Leaf</tissue>
    </source>
</reference>
<feature type="compositionally biased region" description="Basic and acidic residues" evidence="1">
    <location>
        <begin position="375"/>
        <end position="391"/>
    </location>
</feature>
<feature type="region of interest" description="Disordered" evidence="1">
    <location>
        <begin position="1"/>
        <end position="23"/>
    </location>
</feature>
<dbReference type="InterPro" id="IPR005162">
    <property type="entry name" value="Retrotrans_gag_dom"/>
</dbReference>
<organism evidence="3 4">
    <name type="scientific">Raphanus sativus</name>
    <name type="common">Radish</name>
    <name type="synonym">Raphanus raphanistrum var. sativus</name>
    <dbReference type="NCBI Taxonomy" id="3726"/>
    <lineage>
        <taxon>Eukaryota</taxon>
        <taxon>Viridiplantae</taxon>
        <taxon>Streptophyta</taxon>
        <taxon>Embryophyta</taxon>
        <taxon>Tracheophyta</taxon>
        <taxon>Spermatophyta</taxon>
        <taxon>Magnoliopsida</taxon>
        <taxon>eudicotyledons</taxon>
        <taxon>Gunneridae</taxon>
        <taxon>Pentapetalae</taxon>
        <taxon>rosids</taxon>
        <taxon>malvids</taxon>
        <taxon>Brassicales</taxon>
        <taxon>Brassicaceae</taxon>
        <taxon>Brassiceae</taxon>
        <taxon>Raphanus</taxon>
    </lineage>
</organism>
<evidence type="ECO:0000256" key="1">
    <source>
        <dbReference type="SAM" id="MobiDB-lite"/>
    </source>
</evidence>
<name>A0A9W3BV38_RAPSA</name>
<dbReference type="PANTHER" id="PTHR33223">
    <property type="entry name" value="CCHC-TYPE DOMAIN-CONTAINING PROTEIN"/>
    <property type="match status" value="1"/>
</dbReference>
<dbReference type="Pfam" id="PF03732">
    <property type="entry name" value="Retrotrans_gag"/>
    <property type="match status" value="1"/>
</dbReference>
<reference evidence="3" key="1">
    <citation type="journal article" date="2019" name="Database">
        <title>The radish genome database (RadishGD): an integrated information resource for radish genomics.</title>
        <authorList>
            <person name="Yu H.J."/>
            <person name="Baek S."/>
            <person name="Lee Y.J."/>
            <person name="Cho A."/>
            <person name="Mun J.H."/>
        </authorList>
    </citation>
    <scope>NUCLEOTIDE SEQUENCE [LARGE SCALE GENOMIC DNA]</scope>
    <source>
        <strain evidence="3">cv. WK10039</strain>
    </source>
</reference>
<feature type="compositionally biased region" description="Polar residues" evidence="1">
    <location>
        <begin position="313"/>
        <end position="332"/>
    </location>
</feature>
<feature type="region of interest" description="Disordered" evidence="1">
    <location>
        <begin position="313"/>
        <end position="405"/>
    </location>
</feature>
<evidence type="ECO:0000259" key="2">
    <source>
        <dbReference type="Pfam" id="PF03732"/>
    </source>
</evidence>
<gene>
    <name evidence="4" type="primary">LOC108808214</name>
</gene>
<proteinExistence type="predicted"/>
<accession>A0A9W3BV38</accession>
<dbReference type="RefSeq" id="XP_056843109.1">
    <property type="nucleotide sequence ID" value="XM_056987129.1"/>
</dbReference>
<feature type="compositionally biased region" description="Low complexity" evidence="1">
    <location>
        <begin position="392"/>
        <end position="405"/>
    </location>
</feature>
<keyword evidence="3" id="KW-1185">Reference proteome</keyword>
<protein>
    <submittedName>
        <fullName evidence="4">Uncharacterized protein LOC108808214</fullName>
    </submittedName>
</protein>
<evidence type="ECO:0000313" key="3">
    <source>
        <dbReference type="Proteomes" id="UP000504610"/>
    </source>
</evidence>
<dbReference type="KEGG" id="rsz:108808214"/>